<evidence type="ECO:0000256" key="1">
    <source>
        <dbReference type="ARBA" id="ARBA00022691"/>
    </source>
</evidence>
<organism evidence="6 7">
    <name type="scientific">Clostridium neuense</name>
    <dbReference type="NCBI Taxonomy" id="1728934"/>
    <lineage>
        <taxon>Bacteria</taxon>
        <taxon>Bacillati</taxon>
        <taxon>Bacillota</taxon>
        <taxon>Clostridia</taxon>
        <taxon>Eubacteriales</taxon>
        <taxon>Clostridiaceae</taxon>
        <taxon>Clostridium</taxon>
    </lineage>
</organism>
<dbReference type="InterPro" id="IPR058240">
    <property type="entry name" value="rSAM_sf"/>
</dbReference>
<dbReference type="Proteomes" id="UP001623592">
    <property type="component" value="Unassembled WGS sequence"/>
</dbReference>
<name>A0ABW8THL1_9CLOT</name>
<accession>A0ABW8THL1</accession>
<gene>
    <name evidence="6" type="ORF">ACJDT4_15260</name>
</gene>
<feature type="domain" description="Radical SAM core" evidence="5">
    <location>
        <begin position="142"/>
        <end position="384"/>
    </location>
</feature>
<dbReference type="InterPro" id="IPR006638">
    <property type="entry name" value="Elp3/MiaA/NifB-like_rSAM"/>
</dbReference>
<keyword evidence="3" id="KW-0408">Iron</keyword>
<keyword evidence="4" id="KW-0411">Iron-sulfur</keyword>
<dbReference type="InterPro" id="IPR013785">
    <property type="entry name" value="Aldolase_TIM"/>
</dbReference>
<dbReference type="InterPro" id="IPR023995">
    <property type="entry name" value="HemZ"/>
</dbReference>
<dbReference type="Gene3D" id="3.20.20.70">
    <property type="entry name" value="Aldolase class I"/>
    <property type="match status" value="1"/>
</dbReference>
<comment type="caution">
    <text evidence="6">The sequence shown here is derived from an EMBL/GenBank/DDBJ whole genome shotgun (WGS) entry which is preliminary data.</text>
</comment>
<dbReference type="PROSITE" id="PS51918">
    <property type="entry name" value="RADICAL_SAM"/>
    <property type="match status" value="1"/>
</dbReference>
<evidence type="ECO:0000313" key="6">
    <source>
        <dbReference type="EMBL" id="MFL0251776.1"/>
    </source>
</evidence>
<proteinExistence type="predicted"/>
<dbReference type="InterPro" id="IPR034505">
    <property type="entry name" value="Coproporphyrinogen-III_oxidase"/>
</dbReference>
<dbReference type="SFLD" id="SFLDS00029">
    <property type="entry name" value="Radical_SAM"/>
    <property type="match status" value="1"/>
</dbReference>
<dbReference type="InterPro" id="IPR007197">
    <property type="entry name" value="rSAM"/>
</dbReference>
<protein>
    <submittedName>
        <fullName evidence="6">Coproporphyrinogen III oxidase</fullName>
    </submittedName>
</protein>
<evidence type="ECO:0000256" key="2">
    <source>
        <dbReference type="ARBA" id="ARBA00022723"/>
    </source>
</evidence>
<keyword evidence="7" id="KW-1185">Reference proteome</keyword>
<evidence type="ECO:0000259" key="5">
    <source>
        <dbReference type="PROSITE" id="PS51918"/>
    </source>
</evidence>
<evidence type="ECO:0000256" key="4">
    <source>
        <dbReference type="ARBA" id="ARBA00023014"/>
    </source>
</evidence>
<dbReference type="RefSeq" id="WP_406788484.1">
    <property type="nucleotide sequence ID" value="NZ_JBJIAA010000012.1"/>
</dbReference>
<dbReference type="EMBL" id="JBJIAA010000012">
    <property type="protein sequence ID" value="MFL0251776.1"/>
    <property type="molecule type" value="Genomic_DNA"/>
</dbReference>
<dbReference type="SUPFAM" id="SSF102114">
    <property type="entry name" value="Radical SAM enzymes"/>
    <property type="match status" value="1"/>
</dbReference>
<dbReference type="Pfam" id="PF04055">
    <property type="entry name" value="Radical_SAM"/>
    <property type="match status" value="1"/>
</dbReference>
<keyword evidence="1" id="KW-0949">S-adenosyl-L-methionine</keyword>
<dbReference type="PANTHER" id="PTHR13932:SF1">
    <property type="entry name" value="OXYGEN-INDEPENDENT COPROPORPHYRINOGEN-III OXIDASE-LIKE PROTEIN HEMZ"/>
    <property type="match status" value="1"/>
</dbReference>
<dbReference type="SFLD" id="SFLDG01065">
    <property type="entry name" value="anaerobic_coproporphyrinogen-I"/>
    <property type="match status" value="1"/>
</dbReference>
<evidence type="ECO:0000256" key="3">
    <source>
        <dbReference type="ARBA" id="ARBA00023004"/>
    </source>
</evidence>
<dbReference type="NCBIfam" id="TIGR03994">
    <property type="entry name" value="rSAM_HemZ"/>
    <property type="match status" value="1"/>
</dbReference>
<dbReference type="PANTHER" id="PTHR13932">
    <property type="entry name" value="COPROPORPHYRINIGEN III OXIDASE"/>
    <property type="match status" value="1"/>
</dbReference>
<keyword evidence="2" id="KW-0479">Metal-binding</keyword>
<dbReference type="CDD" id="cd01335">
    <property type="entry name" value="Radical_SAM"/>
    <property type="match status" value="1"/>
</dbReference>
<sequence length="483" mass="55985">MMIKVKLNDDFYSYDVYHILSLFFDAVELIISNDWDYSIRVEDNCVYIASSKEIESYKFDSSLKDKSNVKIAIFKYFTKLTGKILPWGTLIGIRPSKIALKLMEENKTDKEIIDYFKHHSLTEENKTKLCIEVARREKEIVNDDVKTISIYIGMPFCPTRCLYCSFISDTIANCRNLVDDYLKAMIYEIEKTAAFIDKKGLTIESIYFGGGTPTSVDNRQFEYVMKSIYDNLLKVRVKEFTVECGRPDSITYEKLMSMKKYGVSRISINPQTMNDDTLRLIGRKHSAEDVIDKFYLSRKVGFDNINMDIIIGLPGENTLKVKNTCSEIIKLRPESITVHGLALKRGSKMFENVLNNVKMKIPNQNELNAMHEETLNCAYTLNMKPYYMYRQKNMVGNLENVGYSVNGKECIYNVEMIEDKQTIIAIGSNGVSKIIFRDTNRIERYGNLKDVREYTRRIEEKVDGKLKFLETLYKACSKDNEFI</sequence>
<dbReference type="SFLD" id="SFLDF00310">
    <property type="entry name" value="oxygen-independent_coproporphy"/>
    <property type="match status" value="1"/>
</dbReference>
<evidence type="ECO:0000313" key="7">
    <source>
        <dbReference type="Proteomes" id="UP001623592"/>
    </source>
</evidence>
<dbReference type="NCBIfam" id="NF006060">
    <property type="entry name" value="PRK08207.1-3"/>
    <property type="match status" value="1"/>
</dbReference>
<reference evidence="6 7" key="1">
    <citation type="submission" date="2024-11" db="EMBL/GenBank/DDBJ databases">
        <authorList>
            <person name="Heng Y.C."/>
            <person name="Lim A.C.H."/>
            <person name="Lee J.K.Y."/>
            <person name="Kittelmann S."/>
        </authorList>
    </citation>
    <scope>NUCLEOTIDE SEQUENCE [LARGE SCALE GENOMIC DNA]</scope>
    <source>
        <strain evidence="6 7">WILCCON 0114</strain>
    </source>
</reference>
<dbReference type="SMART" id="SM00729">
    <property type="entry name" value="Elp3"/>
    <property type="match status" value="1"/>
</dbReference>